<evidence type="ECO:0000313" key="2">
    <source>
        <dbReference type="EMBL" id="KAA0049489.1"/>
    </source>
</evidence>
<dbReference type="Proteomes" id="UP000321393">
    <property type="component" value="Unassembled WGS sequence"/>
</dbReference>
<dbReference type="AlphaFoldDB" id="A0A5A7U7L7"/>
<proteinExistence type="inferred from homology"/>
<gene>
    <name evidence="3" type="ORF">E5676_scaffold23597G00010</name>
    <name evidence="2" type="ORF">E6C27_scaffold171G007430</name>
</gene>
<evidence type="ECO:0000256" key="1">
    <source>
        <dbReference type="ARBA" id="ARBA00008013"/>
    </source>
</evidence>
<comment type="caution">
    <text evidence="2">The sequence shown here is derived from an EMBL/GenBank/DDBJ whole genome shotgun (WGS) entry which is preliminary data.</text>
</comment>
<evidence type="ECO:0000313" key="4">
    <source>
        <dbReference type="Proteomes" id="UP000321393"/>
    </source>
</evidence>
<dbReference type="STRING" id="1194695.A0A5A7U7L7"/>
<evidence type="ECO:0000313" key="5">
    <source>
        <dbReference type="Proteomes" id="UP000321947"/>
    </source>
</evidence>
<dbReference type="GO" id="GO:0009909">
    <property type="term" value="P:regulation of flower development"/>
    <property type="evidence" value="ECO:0007669"/>
    <property type="project" value="InterPro"/>
</dbReference>
<accession>A0A5A7U7L7</accession>
<dbReference type="PANTHER" id="PTHR33433">
    <property type="entry name" value="FLOWERING-PROMOTING FACTOR 1-LIKE PROTEIN 1"/>
    <property type="match status" value="1"/>
</dbReference>
<dbReference type="EMBL" id="SSTE01012362">
    <property type="protein sequence ID" value="KAA0049489.1"/>
    <property type="molecule type" value="Genomic_DNA"/>
</dbReference>
<dbReference type="InterPro" id="IPR039274">
    <property type="entry name" value="FPF1"/>
</dbReference>
<sequence length="116" mass="13206">MSGVWIFDNGVIRLVERAGAVETTTSSSSGGSGKRKVLMYTPTNEAMTSYEVLENKLSMLGWEVYYEDGEVMQFHKPSSVDLISLPKDFNKLKARHLYDIVVRNRNLFQVKDMQSH</sequence>
<dbReference type="EMBL" id="SSTD01011493">
    <property type="protein sequence ID" value="TYK09613.1"/>
    <property type="molecule type" value="Genomic_DNA"/>
</dbReference>
<reference evidence="4 5" key="1">
    <citation type="submission" date="2019-08" db="EMBL/GenBank/DDBJ databases">
        <title>Draft genome sequences of two oriental melons (Cucumis melo L. var makuwa).</title>
        <authorList>
            <person name="Kwon S.-Y."/>
        </authorList>
    </citation>
    <scope>NUCLEOTIDE SEQUENCE [LARGE SCALE GENOMIC DNA]</scope>
    <source>
        <strain evidence="5">cv. Chang Bougi</strain>
        <strain evidence="4">cv. SW 3</strain>
        <tissue evidence="2">Leaf</tissue>
    </source>
</reference>
<dbReference type="OrthoDB" id="612242at2759"/>
<dbReference type="Proteomes" id="UP000321947">
    <property type="component" value="Unassembled WGS sequence"/>
</dbReference>
<comment type="similarity">
    <text evidence="1">Belongs to the FPF1 family.</text>
</comment>
<organism evidence="2 4">
    <name type="scientific">Cucumis melo var. makuwa</name>
    <name type="common">Oriental melon</name>
    <dbReference type="NCBI Taxonomy" id="1194695"/>
    <lineage>
        <taxon>Eukaryota</taxon>
        <taxon>Viridiplantae</taxon>
        <taxon>Streptophyta</taxon>
        <taxon>Embryophyta</taxon>
        <taxon>Tracheophyta</taxon>
        <taxon>Spermatophyta</taxon>
        <taxon>Magnoliopsida</taxon>
        <taxon>eudicotyledons</taxon>
        <taxon>Gunneridae</taxon>
        <taxon>Pentapetalae</taxon>
        <taxon>rosids</taxon>
        <taxon>fabids</taxon>
        <taxon>Cucurbitales</taxon>
        <taxon>Cucurbitaceae</taxon>
        <taxon>Benincaseae</taxon>
        <taxon>Cucumis</taxon>
    </lineage>
</organism>
<name>A0A5A7U7L7_CUCMM</name>
<evidence type="ECO:0000313" key="3">
    <source>
        <dbReference type="EMBL" id="TYK09613.1"/>
    </source>
</evidence>
<protein>
    <submittedName>
        <fullName evidence="2">Flowering-promoting factor 1-like protein 3</fullName>
    </submittedName>
</protein>